<feature type="domain" description="Nas2 N-terminal" evidence="2">
    <location>
        <begin position="2"/>
        <end position="78"/>
    </location>
</feature>
<dbReference type="PANTHER" id="PTHR12651">
    <property type="entry name" value="26S PROTEASOME NON-ATPASE REGULATORY SUBUNIT 9"/>
    <property type="match status" value="1"/>
</dbReference>
<keyword evidence="4" id="KW-1185">Reference proteome</keyword>
<evidence type="ECO:0000313" key="3">
    <source>
        <dbReference type="EMBL" id="KAJ8750803.1"/>
    </source>
</evidence>
<dbReference type="AlphaFoldDB" id="A0AAV8SFH4"/>
<dbReference type="InterPro" id="IPR040815">
    <property type="entry name" value="Nas2_N"/>
</dbReference>
<comment type="caution">
    <text evidence="3">The sequence shown here is derived from an EMBL/GenBank/DDBJ whole genome shotgun (WGS) entry which is preliminary data.</text>
</comment>
<feature type="region of interest" description="Disordered" evidence="1">
    <location>
        <begin position="87"/>
        <end position="112"/>
    </location>
</feature>
<dbReference type="GO" id="GO:0005634">
    <property type="term" value="C:nucleus"/>
    <property type="evidence" value="ECO:0007669"/>
    <property type="project" value="TreeGrafter"/>
</dbReference>
<gene>
    <name evidence="3" type="ORF">K2173_015984</name>
</gene>
<proteinExistence type="predicted"/>
<feature type="compositionally biased region" description="Polar residues" evidence="1">
    <location>
        <begin position="100"/>
        <end position="112"/>
    </location>
</feature>
<dbReference type="GO" id="GO:0005737">
    <property type="term" value="C:cytoplasm"/>
    <property type="evidence" value="ECO:0007669"/>
    <property type="project" value="TreeGrafter"/>
</dbReference>
<organism evidence="3 4">
    <name type="scientific">Erythroxylum novogranatense</name>
    <dbReference type="NCBI Taxonomy" id="1862640"/>
    <lineage>
        <taxon>Eukaryota</taxon>
        <taxon>Viridiplantae</taxon>
        <taxon>Streptophyta</taxon>
        <taxon>Embryophyta</taxon>
        <taxon>Tracheophyta</taxon>
        <taxon>Spermatophyta</taxon>
        <taxon>Magnoliopsida</taxon>
        <taxon>eudicotyledons</taxon>
        <taxon>Gunneridae</taxon>
        <taxon>Pentapetalae</taxon>
        <taxon>rosids</taxon>
        <taxon>fabids</taxon>
        <taxon>Malpighiales</taxon>
        <taxon>Erythroxylaceae</taxon>
        <taxon>Erythroxylum</taxon>
    </lineage>
</organism>
<dbReference type="InterPro" id="IPR035269">
    <property type="entry name" value="PSMD9"/>
</dbReference>
<dbReference type="Proteomes" id="UP001159364">
    <property type="component" value="Linkage Group LG11"/>
</dbReference>
<evidence type="ECO:0000256" key="1">
    <source>
        <dbReference type="SAM" id="MobiDB-lite"/>
    </source>
</evidence>
<reference evidence="3 4" key="1">
    <citation type="submission" date="2021-09" db="EMBL/GenBank/DDBJ databases">
        <title>Genomic insights and catalytic innovation underlie evolution of tropane alkaloids biosynthesis.</title>
        <authorList>
            <person name="Wang Y.-J."/>
            <person name="Tian T."/>
            <person name="Huang J.-P."/>
            <person name="Huang S.-X."/>
        </authorList>
    </citation>
    <scope>NUCLEOTIDE SEQUENCE [LARGE SCALE GENOMIC DNA]</scope>
    <source>
        <strain evidence="3">KIB-2018</strain>
        <tissue evidence="3">Leaf</tissue>
    </source>
</reference>
<evidence type="ECO:0000313" key="4">
    <source>
        <dbReference type="Proteomes" id="UP001159364"/>
    </source>
</evidence>
<dbReference type="PANTHER" id="PTHR12651:SF1">
    <property type="entry name" value="26S PROTEASOME NON-ATPASE REGULATORY SUBUNIT 9"/>
    <property type="match status" value="1"/>
</dbReference>
<protein>
    <recommendedName>
        <fullName evidence="2">Nas2 N-terminal domain-containing protein</fullName>
    </recommendedName>
</protein>
<dbReference type="Gene3D" id="6.10.140.1710">
    <property type="match status" value="1"/>
</dbReference>
<name>A0AAV8SFH4_9ROSI</name>
<sequence>MKLMEKRNSMEVEMNFIFDPLCAPDGSGLSRNLLDSEGFPRPDIDIPVVRAKRHCLVELHNDHKEIMEKIYGKIQILHLTRLVGRSSSFKDSGDHRSSDKQNSSMDGTNGSASSLNVTLRDSPGFMDIYALTSLPFAVVNEIADSSQQHKMVYSLEIKL</sequence>
<dbReference type="Pfam" id="PF18265">
    <property type="entry name" value="Nas2_N"/>
    <property type="match status" value="1"/>
</dbReference>
<dbReference type="GO" id="GO:0070682">
    <property type="term" value="P:proteasome regulatory particle assembly"/>
    <property type="evidence" value="ECO:0007669"/>
    <property type="project" value="InterPro"/>
</dbReference>
<accession>A0AAV8SFH4</accession>
<evidence type="ECO:0000259" key="2">
    <source>
        <dbReference type="Pfam" id="PF18265"/>
    </source>
</evidence>
<dbReference type="EMBL" id="JAIWQS010000011">
    <property type="protein sequence ID" value="KAJ8750803.1"/>
    <property type="molecule type" value="Genomic_DNA"/>
</dbReference>